<reference evidence="7" key="1">
    <citation type="submission" date="2021-10" db="EMBL/GenBank/DDBJ databases">
        <title>Tropical sea cucumber genome reveals ecological adaptation and Cuvierian tubules defense mechanism.</title>
        <authorList>
            <person name="Chen T."/>
        </authorList>
    </citation>
    <scope>NUCLEOTIDE SEQUENCE</scope>
    <source>
        <strain evidence="7">Nanhai2018</strain>
        <tissue evidence="7">Muscle</tissue>
    </source>
</reference>
<dbReference type="SUPFAM" id="SSF48726">
    <property type="entry name" value="Immunoglobulin"/>
    <property type="match status" value="2"/>
</dbReference>
<evidence type="ECO:0000313" key="8">
    <source>
        <dbReference type="Proteomes" id="UP001152320"/>
    </source>
</evidence>
<keyword evidence="4" id="KW-0393">Immunoglobulin domain</keyword>
<keyword evidence="3" id="KW-0325">Glycoprotein</keyword>
<dbReference type="InterPro" id="IPR036179">
    <property type="entry name" value="Ig-like_dom_sf"/>
</dbReference>
<dbReference type="InterPro" id="IPR013783">
    <property type="entry name" value="Ig-like_fold"/>
</dbReference>
<dbReference type="OrthoDB" id="10585996at2759"/>
<evidence type="ECO:0000313" key="7">
    <source>
        <dbReference type="EMBL" id="KAJ8049581.1"/>
    </source>
</evidence>
<keyword evidence="8" id="KW-1185">Reference proteome</keyword>
<name>A0A9Q1CR80_HOLLE</name>
<evidence type="ECO:0000256" key="3">
    <source>
        <dbReference type="ARBA" id="ARBA00023180"/>
    </source>
</evidence>
<evidence type="ECO:0000256" key="2">
    <source>
        <dbReference type="ARBA" id="ARBA00023157"/>
    </source>
</evidence>
<evidence type="ECO:0000256" key="4">
    <source>
        <dbReference type="ARBA" id="ARBA00023319"/>
    </source>
</evidence>
<feature type="chain" id="PRO_5040335877" description="Immunoglobulin domain-containing protein" evidence="5">
    <location>
        <begin position="20"/>
        <end position="415"/>
    </location>
</feature>
<sequence length="415" mass="46929">MKIFHLTAILCFHCIKVIAIESRECSSTQYVKEGFQGVVQCSFREDVFNVLWYNSSDFFRYDPIVTLKQSVKGGIGFISGEFDIYPNGSLIIRNVSLKHEGTYIVIELDTPTSKTRTYTVSVLVIAQTFDRLPIIDKCDNEIGICYQIIHRNSEISCTMKDAREAIPLTWMVRTTNGDRNTSSQSVITNETNIYFTSRTATHDTFAYSEILTLLVCKADSPPGLLERNESLVLLQNNDETLMNIKPKQVVVEVDSTVQLHCNNGKLSYLVWQVKKSPVIVFKTILYAVFVGGNFTQINDEDYKLQQTSLVINKIRVQEEGTYRCVSGNGLEDDVIVYSVILFVYPDPPYVVVDGCSHQQYCVLEVQSQGSLTCTVNGIYPQVNLDIAKVFNQSSNVLNFYDKSLTARENGKYIQN</sequence>
<feature type="domain" description="Immunoglobulin" evidence="6">
    <location>
        <begin position="246"/>
        <end position="344"/>
    </location>
</feature>
<comment type="caution">
    <text evidence="7">The sequence shown here is derived from an EMBL/GenBank/DDBJ whole genome shotgun (WGS) entry which is preliminary data.</text>
</comment>
<dbReference type="Gene3D" id="2.60.40.10">
    <property type="entry name" value="Immunoglobulins"/>
    <property type="match status" value="2"/>
</dbReference>
<keyword evidence="2" id="KW-1015">Disulfide bond</keyword>
<evidence type="ECO:0000256" key="5">
    <source>
        <dbReference type="SAM" id="SignalP"/>
    </source>
</evidence>
<dbReference type="AlphaFoldDB" id="A0A9Q1CR80"/>
<feature type="signal peptide" evidence="5">
    <location>
        <begin position="1"/>
        <end position="19"/>
    </location>
</feature>
<dbReference type="PANTHER" id="PTHR44337">
    <property type="entry name" value="CARCINOEMBRYONIC ANTIGEN-RELATED CELL ADHESION MOLECULE 8"/>
    <property type="match status" value="1"/>
</dbReference>
<gene>
    <name evidence="7" type="ORF">HOLleu_02376</name>
</gene>
<dbReference type="InterPro" id="IPR003599">
    <property type="entry name" value="Ig_sub"/>
</dbReference>
<evidence type="ECO:0000259" key="6">
    <source>
        <dbReference type="SMART" id="SM00409"/>
    </source>
</evidence>
<organism evidence="7 8">
    <name type="scientific">Holothuria leucospilota</name>
    <name type="common">Black long sea cucumber</name>
    <name type="synonym">Mertensiothuria leucospilota</name>
    <dbReference type="NCBI Taxonomy" id="206669"/>
    <lineage>
        <taxon>Eukaryota</taxon>
        <taxon>Metazoa</taxon>
        <taxon>Echinodermata</taxon>
        <taxon>Eleutherozoa</taxon>
        <taxon>Echinozoa</taxon>
        <taxon>Holothuroidea</taxon>
        <taxon>Aspidochirotacea</taxon>
        <taxon>Aspidochirotida</taxon>
        <taxon>Holothuriidae</taxon>
        <taxon>Holothuria</taxon>
    </lineage>
</organism>
<proteinExistence type="predicted"/>
<dbReference type="SMART" id="SM00409">
    <property type="entry name" value="IG"/>
    <property type="match status" value="2"/>
</dbReference>
<dbReference type="Proteomes" id="UP001152320">
    <property type="component" value="Chromosome 1"/>
</dbReference>
<evidence type="ECO:0000256" key="1">
    <source>
        <dbReference type="ARBA" id="ARBA00022729"/>
    </source>
</evidence>
<feature type="domain" description="Immunoglobulin" evidence="6">
    <location>
        <begin position="26"/>
        <end position="123"/>
    </location>
</feature>
<accession>A0A9Q1CR80</accession>
<protein>
    <recommendedName>
        <fullName evidence="6">Immunoglobulin domain-containing protein</fullName>
    </recommendedName>
</protein>
<dbReference type="EMBL" id="JAIZAY010000001">
    <property type="protein sequence ID" value="KAJ8049581.1"/>
    <property type="molecule type" value="Genomic_DNA"/>
</dbReference>
<dbReference type="PANTHER" id="PTHR44337:SF20">
    <property type="entry name" value="CARCINOEMBRYONIC ANTIGEN-RELATED CELL ADHESION MOLECULE 5-RELATED"/>
    <property type="match status" value="1"/>
</dbReference>
<dbReference type="InterPro" id="IPR052598">
    <property type="entry name" value="IgSF_CEA-related"/>
</dbReference>
<keyword evidence="1 5" id="KW-0732">Signal</keyword>